<keyword evidence="7 8" id="KW-0012">Acyltransferase</keyword>
<gene>
    <name evidence="8" type="primary">lnt</name>
    <name evidence="10" type="ORF">DAD186_10960</name>
</gene>
<protein>
    <recommendedName>
        <fullName evidence="8">Apolipoprotein N-acyltransferase</fullName>
        <shortName evidence="8">ALP N-acyltransferase</shortName>
        <ecNumber evidence="8">2.3.1.269</ecNumber>
    </recommendedName>
</protein>
<feature type="transmembrane region" description="Helical" evidence="8">
    <location>
        <begin position="176"/>
        <end position="201"/>
    </location>
</feature>
<dbReference type="RefSeq" id="WP_236886204.1">
    <property type="nucleotide sequence ID" value="NZ_CP012117.1"/>
</dbReference>
<feature type="transmembrane region" description="Helical" evidence="8">
    <location>
        <begin position="504"/>
        <end position="525"/>
    </location>
</feature>
<feature type="transmembrane region" description="Helical" evidence="8">
    <location>
        <begin position="25"/>
        <end position="43"/>
    </location>
</feature>
<dbReference type="PANTHER" id="PTHR38686">
    <property type="entry name" value="APOLIPOPROTEIN N-ACYLTRANSFERASE"/>
    <property type="match status" value="1"/>
</dbReference>
<keyword evidence="4 8" id="KW-0812">Transmembrane</keyword>
<dbReference type="InterPro" id="IPR004563">
    <property type="entry name" value="Apolipo_AcylTrfase"/>
</dbReference>
<comment type="similarity">
    <text evidence="8">Belongs to the CN hydrolase family. Apolipoprotein N-acyltransferase subfamily.</text>
</comment>
<feature type="transmembrane region" description="Helical" evidence="8">
    <location>
        <begin position="213"/>
        <end position="230"/>
    </location>
</feature>
<comment type="catalytic activity">
    <reaction evidence="8">
        <text>N-terminal S-1,2-diacyl-sn-glyceryl-L-cysteinyl-[lipoprotein] + a glycerophospholipid = N-acyl-S-1,2-diacyl-sn-glyceryl-L-cysteinyl-[lipoprotein] + a 2-acyl-sn-glycero-3-phospholipid + H(+)</text>
        <dbReference type="Rhea" id="RHEA:48228"/>
        <dbReference type="Rhea" id="RHEA-COMP:14681"/>
        <dbReference type="Rhea" id="RHEA-COMP:14684"/>
        <dbReference type="ChEBI" id="CHEBI:15378"/>
        <dbReference type="ChEBI" id="CHEBI:136912"/>
        <dbReference type="ChEBI" id="CHEBI:140656"/>
        <dbReference type="ChEBI" id="CHEBI:140657"/>
        <dbReference type="ChEBI" id="CHEBI:140660"/>
        <dbReference type="EC" id="2.3.1.269"/>
    </reaction>
</comment>
<feature type="transmembrane region" description="Helical" evidence="8">
    <location>
        <begin position="135"/>
        <end position="156"/>
    </location>
</feature>
<feature type="transmembrane region" description="Helical" evidence="8">
    <location>
        <begin position="74"/>
        <end position="97"/>
    </location>
</feature>
<dbReference type="PANTHER" id="PTHR38686:SF1">
    <property type="entry name" value="APOLIPOPROTEIN N-ACYLTRANSFERASE"/>
    <property type="match status" value="1"/>
</dbReference>
<dbReference type="AlphaFoldDB" id="A0A1B0ZI54"/>
<evidence type="ECO:0000313" key="11">
    <source>
        <dbReference type="Proteomes" id="UP000092596"/>
    </source>
</evidence>
<dbReference type="GO" id="GO:0016410">
    <property type="term" value="F:N-acyltransferase activity"/>
    <property type="evidence" value="ECO:0007669"/>
    <property type="project" value="UniProtKB-UniRule"/>
</dbReference>
<keyword evidence="3 8" id="KW-0808">Transferase</keyword>
<evidence type="ECO:0000256" key="7">
    <source>
        <dbReference type="ARBA" id="ARBA00023315"/>
    </source>
</evidence>
<feature type="transmembrane region" description="Helical" evidence="8">
    <location>
        <begin position="103"/>
        <end position="123"/>
    </location>
</feature>
<keyword evidence="10" id="KW-0449">Lipoprotein</keyword>
<evidence type="ECO:0000313" key="10">
    <source>
        <dbReference type="EMBL" id="ANP27646.1"/>
    </source>
</evidence>
<keyword evidence="5 8" id="KW-1133">Transmembrane helix</keyword>
<evidence type="ECO:0000256" key="2">
    <source>
        <dbReference type="ARBA" id="ARBA00022475"/>
    </source>
</evidence>
<dbReference type="PROSITE" id="PS50263">
    <property type="entry name" value="CN_HYDROLASE"/>
    <property type="match status" value="1"/>
</dbReference>
<evidence type="ECO:0000256" key="3">
    <source>
        <dbReference type="ARBA" id="ARBA00022679"/>
    </source>
</evidence>
<dbReference type="GO" id="GO:0005886">
    <property type="term" value="C:plasma membrane"/>
    <property type="evidence" value="ECO:0007669"/>
    <property type="project" value="UniProtKB-SubCell"/>
</dbReference>
<dbReference type="NCBIfam" id="TIGR00546">
    <property type="entry name" value="lnt"/>
    <property type="match status" value="1"/>
</dbReference>
<evidence type="ECO:0000259" key="9">
    <source>
        <dbReference type="PROSITE" id="PS50263"/>
    </source>
</evidence>
<dbReference type="UniPathway" id="UPA00666"/>
<organism evidence="10 11">
    <name type="scientific">Dermabacter vaginalis</name>
    <dbReference type="NCBI Taxonomy" id="1630135"/>
    <lineage>
        <taxon>Bacteria</taxon>
        <taxon>Bacillati</taxon>
        <taxon>Actinomycetota</taxon>
        <taxon>Actinomycetes</taxon>
        <taxon>Micrococcales</taxon>
        <taxon>Dermabacteraceae</taxon>
        <taxon>Dermabacter</taxon>
    </lineage>
</organism>
<dbReference type="Gene3D" id="3.60.110.10">
    <property type="entry name" value="Carbon-nitrogen hydrolase"/>
    <property type="match status" value="1"/>
</dbReference>
<evidence type="ECO:0000256" key="6">
    <source>
        <dbReference type="ARBA" id="ARBA00023136"/>
    </source>
</evidence>
<sequence>MKAKNSKAETETREILVPHFEGEKFTPPIFALVSAVIGGLLFHFAFDPYGLWGLLPLALGALFFASFTRRASVAFVSGLAFGISAFIPLFSWASIYAGLGPHLALAIFEALYIAVFSVLARFILVRRGIRFSSSVGIACLWAITEFARASVPWGGLSWAMSAFAYADSPLLNFGPWLGVTGIGAISGLLGAYALSTVGALTFRRARGRNGVHAVWPASVAIIIVLCALVTPRPANSVDAGHHSLRVAGIQGNIERPKAGSYYIPDTMFDNHVEQTRDFLAGGGHARLIVWPEDSTGWDVQNNHERMATLQQLARDAGAPLLVGTQSPDGEKARMNTSILLDAEGPTGQEYTKRHPVPFGEYIPQREFFSKITDKVSLVERDMTPGTQVGVLDLSGTEVGVLICFEIAYEQSVADTVNAGAELLVVQSNNALFLDSHESVQQLAQAKVFAVISGRSVVHISTVGDSAIYTPEGRKLASLDHWTEGTMVADVPVRTGLTPAMEHGAVIRGIIAALAGVVLLASLLAPPRTIKERRSRP</sequence>
<dbReference type="InterPro" id="IPR045378">
    <property type="entry name" value="LNT_N"/>
</dbReference>
<feature type="domain" description="CN hydrolase" evidence="9">
    <location>
        <begin position="249"/>
        <end position="492"/>
    </location>
</feature>
<evidence type="ECO:0000256" key="5">
    <source>
        <dbReference type="ARBA" id="ARBA00022989"/>
    </source>
</evidence>
<dbReference type="EC" id="2.3.1.269" evidence="8"/>
<name>A0A1B0ZI54_9MICO</name>
<dbReference type="SUPFAM" id="SSF56317">
    <property type="entry name" value="Carbon-nitrogen hydrolase"/>
    <property type="match status" value="1"/>
</dbReference>
<dbReference type="HAMAP" id="MF_01148">
    <property type="entry name" value="Lnt"/>
    <property type="match status" value="1"/>
</dbReference>
<evidence type="ECO:0000256" key="1">
    <source>
        <dbReference type="ARBA" id="ARBA00004651"/>
    </source>
</evidence>
<dbReference type="InterPro" id="IPR036526">
    <property type="entry name" value="C-N_Hydrolase_sf"/>
</dbReference>
<dbReference type="CDD" id="cd07571">
    <property type="entry name" value="ALP_N-acyl_transferase"/>
    <property type="match status" value="1"/>
</dbReference>
<dbReference type="KEGG" id="dva:DAD186_10960"/>
<comment type="function">
    <text evidence="8">Catalyzes the phospholipid dependent N-acylation of the N-terminal cysteine of apolipoprotein, the last step in lipoprotein maturation.</text>
</comment>
<comment type="pathway">
    <text evidence="8">Protein modification; lipoprotein biosynthesis (N-acyl transfer).</text>
</comment>
<dbReference type="STRING" id="1630135.DAD186_10960"/>
<reference evidence="10 11" key="1">
    <citation type="submission" date="2015-06" db="EMBL/GenBank/DDBJ databases">
        <title>Investigation of pathophysiology for high-risk pregnancy and development of treatment modality based on it.</title>
        <authorList>
            <person name="Kim B.-C."/>
            <person name="Lim S."/>
        </authorList>
    </citation>
    <scope>NUCLEOTIDE SEQUENCE [LARGE SCALE GENOMIC DNA]</scope>
    <source>
        <strain evidence="10 11">AD1-86</strain>
    </source>
</reference>
<accession>A0A1B0ZI54</accession>
<proteinExistence type="inferred from homology"/>
<feature type="transmembrane region" description="Helical" evidence="8">
    <location>
        <begin position="49"/>
        <end position="67"/>
    </location>
</feature>
<dbReference type="EMBL" id="CP012117">
    <property type="protein sequence ID" value="ANP27646.1"/>
    <property type="molecule type" value="Genomic_DNA"/>
</dbReference>
<dbReference type="Proteomes" id="UP000092596">
    <property type="component" value="Chromosome"/>
</dbReference>
<dbReference type="InterPro" id="IPR003010">
    <property type="entry name" value="C-N_Hydrolase"/>
</dbReference>
<keyword evidence="2 8" id="KW-1003">Cell membrane</keyword>
<dbReference type="Pfam" id="PF20154">
    <property type="entry name" value="LNT_N"/>
    <property type="match status" value="1"/>
</dbReference>
<keyword evidence="6 8" id="KW-0472">Membrane</keyword>
<dbReference type="Pfam" id="PF00795">
    <property type="entry name" value="CN_hydrolase"/>
    <property type="match status" value="1"/>
</dbReference>
<dbReference type="GO" id="GO:0042158">
    <property type="term" value="P:lipoprotein biosynthetic process"/>
    <property type="evidence" value="ECO:0007669"/>
    <property type="project" value="UniProtKB-UniRule"/>
</dbReference>
<evidence type="ECO:0000256" key="4">
    <source>
        <dbReference type="ARBA" id="ARBA00022692"/>
    </source>
</evidence>
<comment type="subcellular location">
    <subcellularLocation>
        <location evidence="1 8">Cell membrane</location>
        <topology evidence="1 8">Multi-pass membrane protein</topology>
    </subcellularLocation>
</comment>
<evidence type="ECO:0000256" key="8">
    <source>
        <dbReference type="HAMAP-Rule" id="MF_01148"/>
    </source>
</evidence>